<evidence type="ECO:0008006" key="4">
    <source>
        <dbReference type="Google" id="ProtNLM"/>
    </source>
</evidence>
<dbReference type="Gene3D" id="3.30.530.20">
    <property type="match status" value="1"/>
</dbReference>
<protein>
    <recommendedName>
        <fullName evidence="4">FYVE-type domain-containing protein</fullName>
    </recommendedName>
</protein>
<evidence type="ECO:0000313" key="2">
    <source>
        <dbReference type="EMBL" id="KAL3663016.1"/>
    </source>
</evidence>
<feature type="region of interest" description="Disordered" evidence="1">
    <location>
        <begin position="339"/>
        <end position="364"/>
    </location>
</feature>
<dbReference type="InterPro" id="IPR023393">
    <property type="entry name" value="START-like_dom_sf"/>
</dbReference>
<dbReference type="InterPro" id="IPR052727">
    <property type="entry name" value="Rab4/Rab5_effector"/>
</dbReference>
<feature type="compositionally biased region" description="Polar residues" evidence="1">
    <location>
        <begin position="349"/>
        <end position="364"/>
    </location>
</feature>
<keyword evidence="3" id="KW-1185">Reference proteome</keyword>
<dbReference type="AlphaFoldDB" id="A0ABD3F9M0"/>
<gene>
    <name evidence="2" type="ORF">V7S43_011958</name>
</gene>
<dbReference type="PANTHER" id="PTHR13510">
    <property type="entry name" value="FYVE-FINGER-CONTAINING RAB5 EFFECTOR PROTEIN RABENOSYN-5-RELATED"/>
    <property type="match status" value="1"/>
</dbReference>
<organism evidence="2 3">
    <name type="scientific">Phytophthora oleae</name>
    <dbReference type="NCBI Taxonomy" id="2107226"/>
    <lineage>
        <taxon>Eukaryota</taxon>
        <taxon>Sar</taxon>
        <taxon>Stramenopiles</taxon>
        <taxon>Oomycota</taxon>
        <taxon>Peronosporomycetes</taxon>
        <taxon>Peronosporales</taxon>
        <taxon>Peronosporaceae</taxon>
        <taxon>Phytophthora</taxon>
    </lineage>
</organism>
<dbReference type="PANTHER" id="PTHR13510:SF44">
    <property type="entry name" value="RABENOSYN-5"/>
    <property type="match status" value="1"/>
</dbReference>
<accession>A0ABD3F9M0</accession>
<sequence>MVLCLATSRFPTITLTTEEQRYYDQFSKDLLKRTVRASHEEKRPDLNRKQWAHVRRRDKMDVYKNIEGSTNPRVTLYVGKGLMRGTVDDMMDGLYCDTTEDLRKVKTLLNYKFIDGAVFQVSQRRTPDAPYRFAGIKWFAAKSPLGPLVTDRDMLKYEVMGQVMDEHGNEFAFHSYQSIERPEWPADNMKGIKRAHTSTCYLYRQHSPEYVECFFQADFYARGKVLQKVSDYAMAGKWLAVRNAIQCAQAKKFSRLMESTGAKRCYASDVCDVCHGRAKSSSGAIQCTGCMQNTCSRCSLEQAIYQTSARTGKPLTVNFCIPCVRKVVGGFPPPRKLTSFSEDFDRSRGGSSITESGQDGSTLV</sequence>
<evidence type="ECO:0000313" key="3">
    <source>
        <dbReference type="Proteomes" id="UP001632037"/>
    </source>
</evidence>
<comment type="caution">
    <text evidence="2">The sequence shown here is derived from an EMBL/GenBank/DDBJ whole genome shotgun (WGS) entry which is preliminary data.</text>
</comment>
<evidence type="ECO:0000256" key="1">
    <source>
        <dbReference type="SAM" id="MobiDB-lite"/>
    </source>
</evidence>
<name>A0ABD3F9M0_9STRA</name>
<dbReference type="Proteomes" id="UP001632037">
    <property type="component" value="Unassembled WGS sequence"/>
</dbReference>
<dbReference type="EMBL" id="JBIMZQ010000029">
    <property type="protein sequence ID" value="KAL3663016.1"/>
    <property type="molecule type" value="Genomic_DNA"/>
</dbReference>
<reference evidence="2 3" key="1">
    <citation type="submission" date="2024-09" db="EMBL/GenBank/DDBJ databases">
        <title>Genome sequencing and assembly of Phytophthora oleae, isolate VK10A, causative agent of rot of olive drupes.</title>
        <authorList>
            <person name="Conti Taguali S."/>
            <person name="Riolo M."/>
            <person name="La Spada F."/>
            <person name="Cacciola S.O."/>
            <person name="Dionisio G."/>
        </authorList>
    </citation>
    <scope>NUCLEOTIDE SEQUENCE [LARGE SCALE GENOMIC DNA]</scope>
    <source>
        <strain evidence="2 3">VK10A</strain>
    </source>
</reference>
<proteinExistence type="predicted"/>